<dbReference type="InterPro" id="IPR008914">
    <property type="entry name" value="PEBP"/>
</dbReference>
<name>A0A5E4MSV8_9HEMI</name>
<dbReference type="Gene3D" id="3.90.280.10">
    <property type="entry name" value="PEBP-like"/>
    <property type="match status" value="1"/>
</dbReference>
<dbReference type="OrthoDB" id="2506647at2759"/>
<dbReference type="Pfam" id="PF01161">
    <property type="entry name" value="PBP"/>
    <property type="match status" value="1"/>
</dbReference>
<reference evidence="2 3" key="1">
    <citation type="submission" date="2019-08" db="EMBL/GenBank/DDBJ databases">
        <authorList>
            <person name="Alioto T."/>
            <person name="Alioto T."/>
            <person name="Gomez Garrido J."/>
        </authorList>
    </citation>
    <scope>NUCLEOTIDE SEQUENCE [LARGE SCALE GENOMIC DNA]</scope>
</reference>
<evidence type="ECO:0000256" key="1">
    <source>
        <dbReference type="SAM" id="SignalP"/>
    </source>
</evidence>
<sequence>MWKLTALGLICVFVAIGDAYWFCKTTNNIVRAFEKYNFGKNISNGLPCKKLLVTYFECSVEVKMGNVLKSLEVEDAPSVHWEWADEDKNYTLIFTDADYQNHKNSKHEEFILWMVVNIPGNHVNYGEEIVEYIPPKPKNKTELHRCIFLVFEQEDGKYDFDDVIHIKKNNIDARRNFSTNKFVLQNNLILVPTGGNFFLAKYSAPDAHKNC</sequence>
<organism evidence="2 3">
    <name type="scientific">Cinara cedri</name>
    <dbReference type="NCBI Taxonomy" id="506608"/>
    <lineage>
        <taxon>Eukaryota</taxon>
        <taxon>Metazoa</taxon>
        <taxon>Ecdysozoa</taxon>
        <taxon>Arthropoda</taxon>
        <taxon>Hexapoda</taxon>
        <taxon>Insecta</taxon>
        <taxon>Pterygota</taxon>
        <taxon>Neoptera</taxon>
        <taxon>Paraneoptera</taxon>
        <taxon>Hemiptera</taxon>
        <taxon>Sternorrhyncha</taxon>
        <taxon>Aphidomorpha</taxon>
        <taxon>Aphidoidea</taxon>
        <taxon>Aphididae</taxon>
        <taxon>Lachninae</taxon>
        <taxon>Cinara</taxon>
    </lineage>
</organism>
<dbReference type="AlphaFoldDB" id="A0A5E4MSV8"/>
<proteinExistence type="predicted"/>
<evidence type="ECO:0000313" key="3">
    <source>
        <dbReference type="Proteomes" id="UP000325440"/>
    </source>
</evidence>
<protein>
    <submittedName>
        <fullName evidence="2">Phosphatidylethanolamine-binding protein</fullName>
    </submittedName>
</protein>
<accession>A0A5E4MSV8</accession>
<gene>
    <name evidence="2" type="ORF">CINCED_3A018680</name>
</gene>
<dbReference type="InterPro" id="IPR036610">
    <property type="entry name" value="PEBP-like_sf"/>
</dbReference>
<feature type="chain" id="PRO_5022758296" evidence="1">
    <location>
        <begin position="20"/>
        <end position="211"/>
    </location>
</feature>
<dbReference type="PANTHER" id="PTHR11362">
    <property type="entry name" value="PHOSPHATIDYLETHANOLAMINE-BINDING PROTEIN"/>
    <property type="match status" value="1"/>
</dbReference>
<keyword evidence="1" id="KW-0732">Signal</keyword>
<dbReference type="EMBL" id="CABPRJ010001426">
    <property type="protein sequence ID" value="VVC35368.1"/>
    <property type="molecule type" value="Genomic_DNA"/>
</dbReference>
<feature type="signal peptide" evidence="1">
    <location>
        <begin position="1"/>
        <end position="19"/>
    </location>
</feature>
<dbReference type="SUPFAM" id="SSF49777">
    <property type="entry name" value="PEBP-like"/>
    <property type="match status" value="1"/>
</dbReference>
<dbReference type="InterPro" id="IPR035810">
    <property type="entry name" value="PEBP_euk"/>
</dbReference>
<dbReference type="CDD" id="cd00866">
    <property type="entry name" value="PEBP_euk"/>
    <property type="match status" value="1"/>
</dbReference>
<evidence type="ECO:0000313" key="2">
    <source>
        <dbReference type="EMBL" id="VVC35368.1"/>
    </source>
</evidence>
<keyword evidence="3" id="KW-1185">Reference proteome</keyword>
<dbReference type="Proteomes" id="UP000325440">
    <property type="component" value="Unassembled WGS sequence"/>
</dbReference>
<dbReference type="PANTHER" id="PTHR11362:SF82">
    <property type="entry name" value="PHOSPHATIDYLETHANOLAMINE-BINDING PROTEIN 4"/>
    <property type="match status" value="1"/>
</dbReference>